<dbReference type="PROSITE" id="PS00094">
    <property type="entry name" value="C5_MTASE_1"/>
    <property type="match status" value="1"/>
</dbReference>
<evidence type="ECO:0000256" key="2">
    <source>
        <dbReference type="ARBA" id="ARBA00022603"/>
    </source>
</evidence>
<evidence type="ECO:0000256" key="4">
    <source>
        <dbReference type="ARBA" id="ARBA00022691"/>
    </source>
</evidence>
<feature type="region of interest" description="Disordered" evidence="6">
    <location>
        <begin position="15"/>
        <end position="100"/>
    </location>
</feature>
<dbReference type="AlphaFoldDB" id="A0A150GS47"/>
<keyword evidence="8" id="KW-1185">Reference proteome</keyword>
<dbReference type="Proteomes" id="UP000075714">
    <property type="component" value="Unassembled WGS sequence"/>
</dbReference>
<dbReference type="InterPro" id="IPR029063">
    <property type="entry name" value="SAM-dependent_MTases_sf"/>
</dbReference>
<dbReference type="SUPFAM" id="SSF53335">
    <property type="entry name" value="S-adenosyl-L-methionine-dependent methyltransferases"/>
    <property type="match status" value="1"/>
</dbReference>
<feature type="compositionally biased region" description="Basic and acidic residues" evidence="6">
    <location>
        <begin position="37"/>
        <end position="51"/>
    </location>
</feature>
<dbReference type="PROSITE" id="PS51679">
    <property type="entry name" value="SAM_MT_C5"/>
    <property type="match status" value="1"/>
</dbReference>
<evidence type="ECO:0000256" key="3">
    <source>
        <dbReference type="ARBA" id="ARBA00022679"/>
    </source>
</evidence>
<proteinExistence type="inferred from homology"/>
<name>A0A150GS47_GONPE</name>
<accession>A0A150GS47</accession>
<feature type="region of interest" description="Disordered" evidence="6">
    <location>
        <begin position="206"/>
        <end position="230"/>
    </location>
</feature>
<dbReference type="GO" id="GO:0044027">
    <property type="term" value="P:negative regulation of gene expression via chromosomal CpG island methylation"/>
    <property type="evidence" value="ECO:0007669"/>
    <property type="project" value="TreeGrafter"/>
</dbReference>
<dbReference type="PRINTS" id="PR00105">
    <property type="entry name" value="C5METTRFRASE"/>
</dbReference>
<evidence type="ECO:0000313" key="8">
    <source>
        <dbReference type="Proteomes" id="UP000075714"/>
    </source>
</evidence>
<protein>
    <recommendedName>
        <fullName evidence="1">DNA (cytosine-5-)-methyltransferase</fullName>
        <ecNumber evidence="1">2.1.1.37</ecNumber>
    </recommendedName>
</protein>
<dbReference type="EMBL" id="LSYV01000011">
    <property type="protein sequence ID" value="KXZ52140.1"/>
    <property type="molecule type" value="Genomic_DNA"/>
</dbReference>
<gene>
    <name evidence="7" type="ORF">GPECTOR_10g769</name>
</gene>
<comment type="similarity">
    <text evidence="5">Belongs to the class I-like SAM-binding methyltransferase superfamily. C5-methyltransferase family.</text>
</comment>
<evidence type="ECO:0000256" key="5">
    <source>
        <dbReference type="PROSITE-ProRule" id="PRU01016"/>
    </source>
</evidence>
<dbReference type="Pfam" id="PF00145">
    <property type="entry name" value="DNA_methylase"/>
    <property type="match status" value="2"/>
</dbReference>
<comment type="caution">
    <text evidence="7">The sequence shown here is derived from an EMBL/GenBank/DDBJ whole genome shotgun (WGS) entry which is preliminary data.</text>
</comment>
<dbReference type="Gene3D" id="3.40.50.150">
    <property type="entry name" value="Vaccinia Virus protein VP39"/>
    <property type="match status" value="1"/>
</dbReference>
<feature type="compositionally biased region" description="Low complexity" evidence="6">
    <location>
        <begin position="212"/>
        <end position="228"/>
    </location>
</feature>
<dbReference type="GO" id="GO:0005634">
    <property type="term" value="C:nucleus"/>
    <property type="evidence" value="ECO:0007669"/>
    <property type="project" value="TreeGrafter"/>
</dbReference>
<keyword evidence="4 5" id="KW-0949">S-adenosyl-L-methionine</keyword>
<reference evidence="8" key="1">
    <citation type="journal article" date="2016" name="Nat. Commun.">
        <title>The Gonium pectorale genome demonstrates co-option of cell cycle regulation during the evolution of multicellularity.</title>
        <authorList>
            <person name="Hanschen E.R."/>
            <person name="Marriage T.N."/>
            <person name="Ferris P.J."/>
            <person name="Hamaji T."/>
            <person name="Toyoda A."/>
            <person name="Fujiyama A."/>
            <person name="Neme R."/>
            <person name="Noguchi H."/>
            <person name="Minakuchi Y."/>
            <person name="Suzuki M."/>
            <person name="Kawai-Toyooka H."/>
            <person name="Smith D.R."/>
            <person name="Sparks H."/>
            <person name="Anderson J."/>
            <person name="Bakaric R."/>
            <person name="Luria V."/>
            <person name="Karger A."/>
            <person name="Kirschner M.W."/>
            <person name="Durand P.M."/>
            <person name="Michod R.E."/>
            <person name="Nozaki H."/>
            <person name="Olson B.J."/>
        </authorList>
    </citation>
    <scope>NUCLEOTIDE SEQUENCE [LARGE SCALE GENOMIC DNA]</scope>
    <source>
        <strain evidence="8">NIES-2863</strain>
    </source>
</reference>
<feature type="region of interest" description="Disordered" evidence="6">
    <location>
        <begin position="427"/>
        <end position="483"/>
    </location>
</feature>
<dbReference type="GO" id="GO:0032259">
    <property type="term" value="P:methylation"/>
    <property type="evidence" value="ECO:0007669"/>
    <property type="project" value="UniProtKB-KW"/>
</dbReference>
<feature type="active site" evidence="5">
    <location>
        <position position="787"/>
    </location>
</feature>
<dbReference type="InterPro" id="IPR050390">
    <property type="entry name" value="C5-Methyltransferase"/>
</dbReference>
<dbReference type="InterPro" id="IPR001525">
    <property type="entry name" value="C5_MeTfrase"/>
</dbReference>
<dbReference type="GO" id="GO:0003677">
    <property type="term" value="F:DNA binding"/>
    <property type="evidence" value="ECO:0007669"/>
    <property type="project" value="TreeGrafter"/>
</dbReference>
<dbReference type="OrthoDB" id="5376140at2759"/>
<evidence type="ECO:0000256" key="1">
    <source>
        <dbReference type="ARBA" id="ARBA00011975"/>
    </source>
</evidence>
<evidence type="ECO:0000313" key="7">
    <source>
        <dbReference type="EMBL" id="KXZ52140.1"/>
    </source>
</evidence>
<feature type="compositionally biased region" description="Low complexity" evidence="6">
    <location>
        <begin position="73"/>
        <end position="87"/>
    </location>
</feature>
<evidence type="ECO:0000256" key="6">
    <source>
        <dbReference type="SAM" id="MobiDB-lite"/>
    </source>
</evidence>
<dbReference type="PANTHER" id="PTHR10629:SF52">
    <property type="entry name" value="DNA (CYTOSINE-5)-METHYLTRANSFERASE 1"/>
    <property type="match status" value="1"/>
</dbReference>
<dbReference type="STRING" id="33097.A0A150GS47"/>
<sequence length="948" mass="100122">MKTFFKTVGVEPVHLGGGRWRFDGAQPKAQLATAETPDAREGAEPSGHERSFPSSSAGSAVADGTSSSGGNDGKSPSKGSSTKTQKQSSKDDGPVAELPGATTSMMRAIWEPYLVRYSKMRDAEQKRNDAAGASVGDRASVDAGALAAVDGVAGTQPSWSLPRTGRTEVLPDGTSLTLYERAEWGAGAADGRNVVLRNRMVVRLLEEPPQTGPRGAASRPRPAAAGGSDDTPPVYAMVQAIFREGGGREAEPRVQFRRMLRGVDTVLRDAAHPLELFVLDSSERPGGGHLLPEPGEKGASARLEGLFSLPLSGPLVAEVLDAEFIGGRKSRQRESQAAAARARYDVGRQVCGLPPAYVYRHAYCPRQGCFRELQPTELDGHVQPHVPPKPSAPLPDGRGFVKDGNVYQLGDFLLLSPGALGQQRPGWLGGVVGPADDASDAENAAGTDVEAETETSEDADGDAEAATDASKATPPRKGKGTRIVAPREPWLVGQLVAVRVEEVKSQSASMARSKASAVKVPAFKLKVRLLARPDEVLKAAQAELERRFSFDYADLLAPIGWEAADPAATDCNDDGWLRTVSADDVYGSCTVRLRDSCDAQGRVGAAVSGPSFAAGPALPPNGGVSYRVVGSFDPSCPARELGPPPASLALGGVPPAEAVSRQLRTADRAASASRTPACAPLRTLDVFAGAGGLSSGLAQTGAFKPEWAVEMNQDASQAYAINHPGANVFSLDCNVALKAAMDRDSLEGSDCVATPECVAAAAGLDPRLVAGLPRPGEVEAIVGGPPCPGFSIANQGRGNKKSMQTNMLMISYLSLCDYYRPQVFIMENVMGFRMPFRAEAPKCEANFFFRLAIRSLLDMGYQVRFGALSAAHHGLPQKRERVFIIATQPGTPLPDWPAPRHALSRPPPGIRVPGGMYYATAPQRGAPYRMLTIWDAIGDLPEIENCAS</sequence>
<dbReference type="InterPro" id="IPR018117">
    <property type="entry name" value="C5_DNA_meth_AS"/>
</dbReference>
<organism evidence="7 8">
    <name type="scientific">Gonium pectorale</name>
    <name type="common">Green alga</name>
    <dbReference type="NCBI Taxonomy" id="33097"/>
    <lineage>
        <taxon>Eukaryota</taxon>
        <taxon>Viridiplantae</taxon>
        <taxon>Chlorophyta</taxon>
        <taxon>core chlorophytes</taxon>
        <taxon>Chlorophyceae</taxon>
        <taxon>CS clade</taxon>
        <taxon>Chlamydomonadales</taxon>
        <taxon>Volvocaceae</taxon>
        <taxon>Gonium</taxon>
    </lineage>
</organism>
<keyword evidence="2 5" id="KW-0489">Methyltransferase</keyword>
<feature type="compositionally biased region" description="Polar residues" evidence="6">
    <location>
        <begin position="52"/>
        <end position="69"/>
    </location>
</feature>
<dbReference type="PANTHER" id="PTHR10629">
    <property type="entry name" value="CYTOSINE-SPECIFIC METHYLTRANSFERASE"/>
    <property type="match status" value="1"/>
</dbReference>
<feature type="compositionally biased region" description="Acidic residues" evidence="6">
    <location>
        <begin position="449"/>
        <end position="465"/>
    </location>
</feature>
<dbReference type="GO" id="GO:0003886">
    <property type="term" value="F:DNA (cytosine-5-)-methyltransferase activity"/>
    <property type="evidence" value="ECO:0007669"/>
    <property type="project" value="UniProtKB-EC"/>
</dbReference>
<dbReference type="EC" id="2.1.1.37" evidence="1"/>
<keyword evidence="3 5" id="KW-0808">Transferase</keyword>